<evidence type="ECO:0000313" key="2">
    <source>
        <dbReference type="Proteomes" id="UP001150217"/>
    </source>
</evidence>
<dbReference type="PANTHER" id="PTHR15002">
    <property type="entry name" value="RIBOSOMAL BIOGENESIS PROTEIN LAS1L"/>
    <property type="match status" value="1"/>
</dbReference>
<evidence type="ECO:0000313" key="1">
    <source>
        <dbReference type="EMBL" id="KAJ4499135.1"/>
    </source>
</evidence>
<name>A0ABQ8VXA1_9AGAR</name>
<organism evidence="1 2">
    <name type="scientific">Lentinula lateritia</name>
    <dbReference type="NCBI Taxonomy" id="40482"/>
    <lineage>
        <taxon>Eukaryota</taxon>
        <taxon>Fungi</taxon>
        <taxon>Dikarya</taxon>
        <taxon>Basidiomycota</taxon>
        <taxon>Agaricomycotina</taxon>
        <taxon>Agaricomycetes</taxon>
        <taxon>Agaricomycetidae</taxon>
        <taxon>Agaricales</taxon>
        <taxon>Marasmiineae</taxon>
        <taxon>Omphalotaceae</taxon>
        <taxon>Lentinula</taxon>
    </lineage>
</organism>
<dbReference type="InterPro" id="IPR007174">
    <property type="entry name" value="Las1"/>
</dbReference>
<accession>A0ABQ8VXA1</accession>
<gene>
    <name evidence="1" type="ORF">C8R41DRAFT_755456</name>
</gene>
<sequence length="477" mass="52139">MKLPRRVPWASVGELDEVCAAIYADESNLESKIFAVNKLVAWKAITSLPHAIESTLSLLSVIVQDDCSNASSLVLRHSYSAAVIRMVNGLVDPLQFGIYARSIAAIAVQLGLPAWLVELRHAATHEDLPSLEVLREAARQSMTWLLHNYWLPTLDPSTASQPEAPPLQPLEPILKEYRSLLKLTTRDASLNKQYKQAMTDVFKNIEKWIAEATVAANVVNGGLGWDQPDGAESSRDAREQWALEVFSDVLIGKGGLVPLSKKKRVFPPESFCPPENSVQIWTPLLMSVQALHPECLSTLVNRALSRLLATSTTPLENDAPPDPSYDSTLARWILWLVDRCDLDQSSDGNTRADIVASLLTVLGPGSKHLAHAKKKYLGSLKTSCSNADIFYSLNELLSALCTGYPSLSSACTDWTAKDLSVMEDRLSVLVSLTAENEDQTSNVFNETGAVSSAGWNLLDSSCWKPCPIGVACAPIFK</sequence>
<keyword evidence="2" id="KW-1185">Reference proteome</keyword>
<dbReference type="PANTHER" id="PTHR15002:SF0">
    <property type="entry name" value="RIBOSOMAL BIOGENESIS PROTEIN LAS1L"/>
    <property type="match status" value="1"/>
</dbReference>
<reference evidence="1" key="1">
    <citation type="submission" date="2022-08" db="EMBL/GenBank/DDBJ databases">
        <title>A Global Phylogenomic Analysis of the Shiitake Genus Lentinula.</title>
        <authorList>
            <consortium name="DOE Joint Genome Institute"/>
            <person name="Sierra-Patev S."/>
            <person name="Min B."/>
            <person name="Naranjo-Ortiz M."/>
            <person name="Looney B."/>
            <person name="Konkel Z."/>
            <person name="Slot J.C."/>
            <person name="Sakamoto Y."/>
            <person name="Steenwyk J.L."/>
            <person name="Rokas A."/>
            <person name="Carro J."/>
            <person name="Camarero S."/>
            <person name="Ferreira P."/>
            <person name="Molpeceres G."/>
            <person name="Ruiz-Duenas F.J."/>
            <person name="Serrano A."/>
            <person name="Henrissat B."/>
            <person name="Drula E."/>
            <person name="Hughes K.W."/>
            <person name="Mata J.L."/>
            <person name="Ishikawa N.K."/>
            <person name="Vargas-Isla R."/>
            <person name="Ushijima S."/>
            <person name="Smith C.A."/>
            <person name="Ahrendt S."/>
            <person name="Andreopoulos W."/>
            <person name="He G."/>
            <person name="Labutti K."/>
            <person name="Lipzen A."/>
            <person name="Ng V."/>
            <person name="Riley R."/>
            <person name="Sandor L."/>
            <person name="Barry K."/>
            <person name="Martinez A.T."/>
            <person name="Xiao Y."/>
            <person name="Gibbons J.G."/>
            <person name="Terashima K."/>
            <person name="Grigoriev I.V."/>
            <person name="Hibbett D.S."/>
        </authorList>
    </citation>
    <scope>NUCLEOTIDE SEQUENCE</scope>
    <source>
        <strain evidence="1">RHP3577 ss4</strain>
    </source>
</reference>
<comment type="caution">
    <text evidence="1">The sequence shown here is derived from an EMBL/GenBank/DDBJ whole genome shotgun (WGS) entry which is preliminary data.</text>
</comment>
<dbReference type="EMBL" id="JANVFT010000012">
    <property type="protein sequence ID" value="KAJ4499135.1"/>
    <property type="molecule type" value="Genomic_DNA"/>
</dbReference>
<dbReference type="Proteomes" id="UP001150217">
    <property type="component" value="Unassembled WGS sequence"/>
</dbReference>
<protein>
    <submittedName>
        <fullName evidence="1">Las1-like-domain-containing protein</fullName>
    </submittedName>
</protein>
<dbReference type="Pfam" id="PF04031">
    <property type="entry name" value="Las1"/>
    <property type="match status" value="1"/>
</dbReference>
<proteinExistence type="predicted"/>